<evidence type="ECO:0000313" key="2">
    <source>
        <dbReference type="EMBL" id="MPC81369.1"/>
    </source>
</evidence>
<name>A0A5B7IHR6_PORTR</name>
<proteinExistence type="predicted"/>
<evidence type="ECO:0000313" key="3">
    <source>
        <dbReference type="Proteomes" id="UP000324222"/>
    </source>
</evidence>
<sequence>MAAAPAEAHKRARSRGGVCVGTPGVRAQLSGGRWRGGKDSLLQEEGRGRERTGVDRNTV</sequence>
<dbReference type="Proteomes" id="UP000324222">
    <property type="component" value="Unassembled WGS sequence"/>
</dbReference>
<protein>
    <submittedName>
        <fullName evidence="2">Uncharacterized protein</fullName>
    </submittedName>
</protein>
<dbReference type="AlphaFoldDB" id="A0A5B7IHR6"/>
<comment type="caution">
    <text evidence="2">The sequence shown here is derived from an EMBL/GenBank/DDBJ whole genome shotgun (WGS) entry which is preliminary data.</text>
</comment>
<accession>A0A5B7IHR6</accession>
<feature type="compositionally biased region" description="Basic and acidic residues" evidence="1">
    <location>
        <begin position="44"/>
        <end position="59"/>
    </location>
</feature>
<keyword evidence="3" id="KW-1185">Reference proteome</keyword>
<reference evidence="2 3" key="1">
    <citation type="submission" date="2019-05" db="EMBL/GenBank/DDBJ databases">
        <title>Another draft genome of Portunus trituberculatus and its Hox gene families provides insights of decapod evolution.</title>
        <authorList>
            <person name="Jeong J.-H."/>
            <person name="Song I."/>
            <person name="Kim S."/>
            <person name="Choi T."/>
            <person name="Kim D."/>
            <person name="Ryu S."/>
            <person name="Kim W."/>
        </authorList>
    </citation>
    <scope>NUCLEOTIDE SEQUENCE [LARGE SCALE GENOMIC DNA]</scope>
    <source>
        <tissue evidence="2">Muscle</tissue>
    </source>
</reference>
<organism evidence="2 3">
    <name type="scientific">Portunus trituberculatus</name>
    <name type="common">Swimming crab</name>
    <name type="synonym">Neptunus trituberculatus</name>
    <dbReference type="NCBI Taxonomy" id="210409"/>
    <lineage>
        <taxon>Eukaryota</taxon>
        <taxon>Metazoa</taxon>
        <taxon>Ecdysozoa</taxon>
        <taxon>Arthropoda</taxon>
        <taxon>Crustacea</taxon>
        <taxon>Multicrustacea</taxon>
        <taxon>Malacostraca</taxon>
        <taxon>Eumalacostraca</taxon>
        <taxon>Eucarida</taxon>
        <taxon>Decapoda</taxon>
        <taxon>Pleocyemata</taxon>
        <taxon>Brachyura</taxon>
        <taxon>Eubrachyura</taxon>
        <taxon>Portunoidea</taxon>
        <taxon>Portunidae</taxon>
        <taxon>Portuninae</taxon>
        <taxon>Portunus</taxon>
    </lineage>
</organism>
<gene>
    <name evidence="2" type="ORF">E2C01_075981</name>
</gene>
<dbReference type="EMBL" id="VSRR010056749">
    <property type="protein sequence ID" value="MPC81369.1"/>
    <property type="molecule type" value="Genomic_DNA"/>
</dbReference>
<evidence type="ECO:0000256" key="1">
    <source>
        <dbReference type="SAM" id="MobiDB-lite"/>
    </source>
</evidence>
<feature type="region of interest" description="Disordered" evidence="1">
    <location>
        <begin position="1"/>
        <end position="59"/>
    </location>
</feature>